<organism evidence="2 3">
    <name type="scientific">Austropuccinia psidii MF-1</name>
    <dbReference type="NCBI Taxonomy" id="1389203"/>
    <lineage>
        <taxon>Eukaryota</taxon>
        <taxon>Fungi</taxon>
        <taxon>Dikarya</taxon>
        <taxon>Basidiomycota</taxon>
        <taxon>Pucciniomycotina</taxon>
        <taxon>Pucciniomycetes</taxon>
        <taxon>Pucciniales</taxon>
        <taxon>Sphaerophragmiaceae</taxon>
        <taxon>Austropuccinia</taxon>
    </lineage>
</organism>
<keyword evidence="3" id="KW-1185">Reference proteome</keyword>
<accession>A0A9Q3BTN8</accession>
<proteinExistence type="predicted"/>
<name>A0A9Q3BTN8_9BASI</name>
<reference evidence="2" key="1">
    <citation type="submission" date="2021-03" db="EMBL/GenBank/DDBJ databases">
        <title>Draft genome sequence of rust myrtle Austropuccinia psidii MF-1, a brazilian biotype.</title>
        <authorList>
            <person name="Quecine M.C."/>
            <person name="Pachon D.M.R."/>
            <person name="Bonatelli M.L."/>
            <person name="Correr F.H."/>
            <person name="Franceschini L.M."/>
            <person name="Leite T.F."/>
            <person name="Margarido G.R.A."/>
            <person name="Almeida C.A."/>
            <person name="Ferrarezi J.A."/>
            <person name="Labate C.A."/>
        </authorList>
    </citation>
    <scope>NUCLEOTIDE SEQUENCE</scope>
    <source>
        <strain evidence="2">MF-1</strain>
    </source>
</reference>
<dbReference type="Proteomes" id="UP000765509">
    <property type="component" value="Unassembled WGS sequence"/>
</dbReference>
<gene>
    <name evidence="2" type="ORF">O181_011931</name>
</gene>
<evidence type="ECO:0000313" key="2">
    <source>
        <dbReference type="EMBL" id="MBW0472216.1"/>
    </source>
</evidence>
<comment type="caution">
    <text evidence="2">The sequence shown here is derived from an EMBL/GenBank/DDBJ whole genome shotgun (WGS) entry which is preliminary data.</text>
</comment>
<sequence length="115" mass="12290">MSHLLHDVQKDGSDCSETGLLDWDRVGPPVLWDAPTGAGKTSVPSDSSSSTEFSSSSSPSSPGPLKMVLKSPGKPPTTPEKDFVLLGPLPSFQIGPLVEELLAMGWRQEERSELE</sequence>
<feature type="compositionally biased region" description="Basic and acidic residues" evidence="1">
    <location>
        <begin position="1"/>
        <end position="13"/>
    </location>
</feature>
<feature type="region of interest" description="Disordered" evidence="1">
    <location>
        <begin position="1"/>
        <end position="82"/>
    </location>
</feature>
<evidence type="ECO:0000313" key="3">
    <source>
        <dbReference type="Proteomes" id="UP000765509"/>
    </source>
</evidence>
<dbReference type="AlphaFoldDB" id="A0A9Q3BTN8"/>
<evidence type="ECO:0000256" key="1">
    <source>
        <dbReference type="SAM" id="MobiDB-lite"/>
    </source>
</evidence>
<dbReference type="EMBL" id="AVOT02003008">
    <property type="protein sequence ID" value="MBW0472216.1"/>
    <property type="molecule type" value="Genomic_DNA"/>
</dbReference>
<feature type="compositionally biased region" description="Low complexity" evidence="1">
    <location>
        <begin position="42"/>
        <end position="64"/>
    </location>
</feature>
<protein>
    <submittedName>
        <fullName evidence="2">Uncharacterized protein</fullName>
    </submittedName>
</protein>